<feature type="domain" description="Ternary complex factor MIP1 leucine-zipper" evidence="3">
    <location>
        <begin position="89"/>
        <end position="163"/>
    </location>
</feature>
<gene>
    <name evidence="4" type="ORF">A4U43_C04F17810</name>
</gene>
<protein>
    <recommendedName>
        <fullName evidence="6">DUF547 domain-containing protein</fullName>
    </recommendedName>
</protein>
<accession>A0A5P1F6J6</accession>
<evidence type="ECO:0008006" key="6">
    <source>
        <dbReference type="Google" id="ProtNLM"/>
    </source>
</evidence>
<dbReference type="PANTHER" id="PTHR46248">
    <property type="entry name" value="EXPRESSED PROTEIN"/>
    <property type="match status" value="1"/>
</dbReference>
<sequence>MAHHRRRLSEPLSFENDLFDSCPSSSSSSVNYCFVPKFPSSTSFNNIFKSRCFSLKLKNLYHNMAHGNANRYDDKGDGDHSKKKSGIGSQRRQELEQEVADLQNVLQDEEKVHQVLERALLPQNGRSPLHIPSFLPKKTKELLAELVMVEEEISRLENEIRKIRKVSSQIKEVQANMSAEVISCKQSNGALTSLDKSLVQADNGTKSKAYEEKVALETKPMFFINQAIKGDYSIHGFTDKGKKDDKNDSISKKEGRKISGLQERIPKKSGAIEKQSSPKPPRNSSPRISDSNTDALFKFLKQPSISVNPAEKDGQKWQPNKLSEKIMKCLLCIFLRLIRTSRVSEIEKLGNSSRSASSFSRSRSFRFENSLNLNTSLISQKETGQKDPYGIFEIEDSLVRDIGPYKNLVRCTSSSLDLKNISSCLQLLSKLRSLLNNLRDVNLRFLTHHQKLAFWINIYNTCIMNGFLQQGLPSNPEKVIALKNKAVLDIGGNKLNALAIEHFILRQPSTKEEGNKDKEDAVRSIYGLEQSEPNIAFALCSGNRSSPSVRIYTADGVSSELEKSKLEYLQASIVVTGTKRLMIPKLLIENMHDFATDMASLLEWICNQLPSSWSLRKSMAECLKGQSNSREISDIVDIIPYDFEFQYLLPV</sequence>
<dbReference type="Gramene" id="ONK72291">
    <property type="protein sequence ID" value="ONK72291"/>
    <property type="gene ID" value="A4U43_C04F17810"/>
</dbReference>
<dbReference type="Proteomes" id="UP000243459">
    <property type="component" value="Chromosome 4"/>
</dbReference>
<dbReference type="InterPro" id="IPR025757">
    <property type="entry name" value="MIP1_Leuzipper"/>
</dbReference>
<dbReference type="AlphaFoldDB" id="A0A5P1F6J6"/>
<feature type="domain" description="DUF547" evidence="2">
    <location>
        <begin position="444"/>
        <end position="569"/>
    </location>
</feature>
<feature type="compositionally biased region" description="Basic and acidic residues" evidence="1">
    <location>
        <begin position="71"/>
        <end position="80"/>
    </location>
</feature>
<name>A0A5P1F6J6_ASPOF</name>
<dbReference type="PANTHER" id="PTHR46248:SF6">
    <property type="entry name" value="OS03G0859900 PROTEIN"/>
    <property type="match status" value="1"/>
</dbReference>
<feature type="compositionally biased region" description="Basic and acidic residues" evidence="1">
    <location>
        <begin position="237"/>
        <end position="257"/>
    </location>
</feature>
<reference evidence="5" key="1">
    <citation type="journal article" date="2017" name="Nat. Commun.">
        <title>The asparagus genome sheds light on the origin and evolution of a young Y chromosome.</title>
        <authorList>
            <person name="Harkess A."/>
            <person name="Zhou J."/>
            <person name="Xu C."/>
            <person name="Bowers J.E."/>
            <person name="Van der Hulst R."/>
            <person name="Ayyampalayam S."/>
            <person name="Mercati F."/>
            <person name="Riccardi P."/>
            <person name="McKain M.R."/>
            <person name="Kakrana A."/>
            <person name="Tang H."/>
            <person name="Ray J."/>
            <person name="Groenendijk J."/>
            <person name="Arikit S."/>
            <person name="Mathioni S.M."/>
            <person name="Nakano M."/>
            <person name="Shan H."/>
            <person name="Telgmann-Rauber A."/>
            <person name="Kanno A."/>
            <person name="Yue Z."/>
            <person name="Chen H."/>
            <person name="Li W."/>
            <person name="Chen Y."/>
            <person name="Xu X."/>
            <person name="Zhang Y."/>
            <person name="Luo S."/>
            <person name="Chen H."/>
            <person name="Gao J."/>
            <person name="Mao Z."/>
            <person name="Pires J.C."/>
            <person name="Luo M."/>
            <person name="Kudrna D."/>
            <person name="Wing R.A."/>
            <person name="Meyers B.C."/>
            <person name="Yi K."/>
            <person name="Kong H."/>
            <person name="Lavrijsen P."/>
            <person name="Sunseri F."/>
            <person name="Falavigna A."/>
            <person name="Ye Y."/>
            <person name="Leebens-Mack J.H."/>
            <person name="Chen G."/>
        </authorList>
    </citation>
    <scope>NUCLEOTIDE SEQUENCE [LARGE SCALE GENOMIC DNA]</scope>
    <source>
        <strain evidence="5">cv. DH0086</strain>
    </source>
</reference>
<keyword evidence="5" id="KW-1185">Reference proteome</keyword>
<evidence type="ECO:0000259" key="2">
    <source>
        <dbReference type="Pfam" id="PF04784"/>
    </source>
</evidence>
<organism evidence="4 5">
    <name type="scientific">Asparagus officinalis</name>
    <name type="common">Garden asparagus</name>
    <dbReference type="NCBI Taxonomy" id="4686"/>
    <lineage>
        <taxon>Eukaryota</taxon>
        <taxon>Viridiplantae</taxon>
        <taxon>Streptophyta</taxon>
        <taxon>Embryophyta</taxon>
        <taxon>Tracheophyta</taxon>
        <taxon>Spermatophyta</taxon>
        <taxon>Magnoliopsida</taxon>
        <taxon>Liliopsida</taxon>
        <taxon>Asparagales</taxon>
        <taxon>Asparagaceae</taxon>
        <taxon>Asparagoideae</taxon>
        <taxon>Asparagus</taxon>
    </lineage>
</organism>
<dbReference type="Pfam" id="PF14389">
    <property type="entry name" value="Lzipper-MIP1"/>
    <property type="match status" value="1"/>
</dbReference>
<dbReference type="InterPro" id="IPR006869">
    <property type="entry name" value="DUF547"/>
</dbReference>
<feature type="region of interest" description="Disordered" evidence="1">
    <location>
        <begin position="235"/>
        <end position="291"/>
    </location>
</feature>
<evidence type="ECO:0000313" key="5">
    <source>
        <dbReference type="Proteomes" id="UP000243459"/>
    </source>
</evidence>
<dbReference type="OMA" id="EHFILRQ"/>
<dbReference type="EMBL" id="CM007384">
    <property type="protein sequence ID" value="ONK72291.1"/>
    <property type="molecule type" value="Genomic_DNA"/>
</dbReference>
<evidence type="ECO:0000259" key="3">
    <source>
        <dbReference type="Pfam" id="PF14389"/>
    </source>
</evidence>
<proteinExistence type="predicted"/>
<feature type="region of interest" description="Disordered" evidence="1">
    <location>
        <begin position="69"/>
        <end position="94"/>
    </location>
</feature>
<evidence type="ECO:0000256" key="1">
    <source>
        <dbReference type="SAM" id="MobiDB-lite"/>
    </source>
</evidence>
<evidence type="ECO:0000313" key="4">
    <source>
        <dbReference type="EMBL" id="ONK72291.1"/>
    </source>
</evidence>
<dbReference type="Pfam" id="PF04784">
    <property type="entry name" value="DUF547"/>
    <property type="match status" value="1"/>
</dbReference>